<dbReference type="PANTHER" id="PTHR30137:SF6">
    <property type="entry name" value="LUCIFERASE-LIKE MONOOXYGENASE"/>
    <property type="match status" value="1"/>
</dbReference>
<dbReference type="RefSeq" id="WP_364463363.1">
    <property type="nucleotide sequence ID" value="NZ_JBFARM010000020.1"/>
</dbReference>
<keyword evidence="2" id="KW-0560">Oxidoreductase</keyword>
<dbReference type="SUPFAM" id="SSF51679">
    <property type="entry name" value="Bacterial luciferase-like"/>
    <property type="match status" value="1"/>
</dbReference>
<evidence type="ECO:0000259" key="1">
    <source>
        <dbReference type="Pfam" id="PF00296"/>
    </source>
</evidence>
<name>A0ABV3HJN6_9ACTN</name>
<dbReference type="InterPro" id="IPR050766">
    <property type="entry name" value="Bact_Lucif_Oxidored"/>
</dbReference>
<evidence type="ECO:0000313" key="3">
    <source>
        <dbReference type="Proteomes" id="UP001552427"/>
    </source>
</evidence>
<dbReference type="Pfam" id="PF00296">
    <property type="entry name" value="Bac_luciferase"/>
    <property type="match status" value="1"/>
</dbReference>
<dbReference type="EC" id="1.-.-.-" evidence="2"/>
<proteinExistence type="predicted"/>
<sequence>MIRLPLTFGSFNLPTFDPGADGPPDRMLARVQSLAVLAEGLGFHSVWLAEHHFQPHGGILSAPDVLLAALAARTRRIRLGLGVVQIPYHHPLSVAERVATLDQVSGGRLELGLGRAFLKCEYDGFGVPMEESRARFAENSEILLRALRGETFAHEGRFFRFPELRVEPRCLQRPHPPVWVAAATTPETFTWAGENAHHLMIAPLLSPDLASLAEKIGLYFAARERAGHDPATGRVLMNVHVHVDDTFDAAFDTAAPHVLRYVAETRAAGASTIASFKRDGVPRDFTHYPALGMRWGGFTPEDAADKGTIVVGAPDDCAAKLAELIDNLHVTTVAGTFDFGQPIETVERSMRLFAEKVVPQLTGEEAA</sequence>
<reference evidence="2 3" key="1">
    <citation type="submission" date="2024-06" db="EMBL/GenBank/DDBJ databases">
        <title>The Natural Products Discovery Center: Release of the First 8490 Sequenced Strains for Exploring Actinobacteria Biosynthetic Diversity.</title>
        <authorList>
            <person name="Kalkreuter E."/>
            <person name="Kautsar S.A."/>
            <person name="Yang D."/>
            <person name="Bader C.D."/>
            <person name="Teijaro C.N."/>
            <person name="Fluegel L."/>
            <person name="Davis C.M."/>
            <person name="Simpson J.R."/>
            <person name="Lauterbach L."/>
            <person name="Steele A.D."/>
            <person name="Gui C."/>
            <person name="Meng S."/>
            <person name="Li G."/>
            <person name="Viehrig K."/>
            <person name="Ye F."/>
            <person name="Su P."/>
            <person name="Kiefer A.F."/>
            <person name="Nichols A."/>
            <person name="Cepeda A.J."/>
            <person name="Yan W."/>
            <person name="Fan B."/>
            <person name="Jiang Y."/>
            <person name="Adhikari A."/>
            <person name="Zheng C.-J."/>
            <person name="Schuster L."/>
            <person name="Cowan T.M."/>
            <person name="Smanski M.J."/>
            <person name="Chevrette M.G."/>
            <person name="De Carvalho L.P.S."/>
            <person name="Shen B."/>
        </authorList>
    </citation>
    <scope>NUCLEOTIDE SEQUENCE [LARGE SCALE GENOMIC DNA]</scope>
    <source>
        <strain evidence="2 3">NPDC049574</strain>
    </source>
</reference>
<comment type="caution">
    <text evidence="2">The sequence shown here is derived from an EMBL/GenBank/DDBJ whole genome shotgun (WGS) entry which is preliminary data.</text>
</comment>
<dbReference type="InterPro" id="IPR011251">
    <property type="entry name" value="Luciferase-like_dom"/>
</dbReference>
<evidence type="ECO:0000313" key="2">
    <source>
        <dbReference type="EMBL" id="MEV4292764.1"/>
    </source>
</evidence>
<organism evidence="2 3">
    <name type="scientific">Nonomuraea bangladeshensis</name>
    <dbReference type="NCBI Taxonomy" id="404385"/>
    <lineage>
        <taxon>Bacteria</taxon>
        <taxon>Bacillati</taxon>
        <taxon>Actinomycetota</taxon>
        <taxon>Actinomycetes</taxon>
        <taxon>Streptosporangiales</taxon>
        <taxon>Streptosporangiaceae</taxon>
        <taxon>Nonomuraea</taxon>
    </lineage>
</organism>
<dbReference type="PANTHER" id="PTHR30137">
    <property type="entry name" value="LUCIFERASE-LIKE MONOOXYGENASE"/>
    <property type="match status" value="1"/>
</dbReference>
<dbReference type="InterPro" id="IPR036661">
    <property type="entry name" value="Luciferase-like_sf"/>
</dbReference>
<keyword evidence="3" id="KW-1185">Reference proteome</keyword>
<gene>
    <name evidence="2" type="ORF">AB0K40_45270</name>
</gene>
<feature type="domain" description="Luciferase-like" evidence="1">
    <location>
        <begin position="8"/>
        <end position="324"/>
    </location>
</feature>
<dbReference type="Gene3D" id="3.20.20.30">
    <property type="entry name" value="Luciferase-like domain"/>
    <property type="match status" value="1"/>
</dbReference>
<dbReference type="Proteomes" id="UP001552427">
    <property type="component" value="Unassembled WGS sequence"/>
</dbReference>
<dbReference type="GO" id="GO:0016491">
    <property type="term" value="F:oxidoreductase activity"/>
    <property type="evidence" value="ECO:0007669"/>
    <property type="project" value="UniProtKB-KW"/>
</dbReference>
<protein>
    <submittedName>
        <fullName evidence="2">LLM class flavin-dependent oxidoreductase</fullName>
        <ecNumber evidence="2">1.-.-.-</ecNumber>
    </submittedName>
</protein>
<accession>A0ABV3HJN6</accession>
<dbReference type="EMBL" id="JBFARM010000020">
    <property type="protein sequence ID" value="MEV4292764.1"/>
    <property type="molecule type" value="Genomic_DNA"/>
</dbReference>